<comment type="caution">
    <text evidence="1">The sequence shown here is derived from an EMBL/GenBank/DDBJ whole genome shotgun (WGS) entry which is preliminary data.</text>
</comment>
<reference evidence="1 2" key="1">
    <citation type="journal article" date="2023" name="Arcadia Sci">
        <title>De novo assembly of a long-read Amblyomma americanum tick genome.</title>
        <authorList>
            <person name="Chou S."/>
            <person name="Poskanzer K.E."/>
            <person name="Rollins M."/>
            <person name="Thuy-Boun P.S."/>
        </authorList>
    </citation>
    <scope>NUCLEOTIDE SEQUENCE [LARGE SCALE GENOMIC DNA]</scope>
    <source>
        <strain evidence="1">F_SG_1</strain>
        <tissue evidence="1">Salivary glands</tissue>
    </source>
</reference>
<name>A0AAQ4F7T9_AMBAM</name>
<evidence type="ECO:0000313" key="1">
    <source>
        <dbReference type="EMBL" id="KAK8782732.1"/>
    </source>
</evidence>
<dbReference type="Proteomes" id="UP001321473">
    <property type="component" value="Unassembled WGS sequence"/>
</dbReference>
<evidence type="ECO:0000313" key="2">
    <source>
        <dbReference type="Proteomes" id="UP001321473"/>
    </source>
</evidence>
<accession>A0AAQ4F7T9</accession>
<gene>
    <name evidence="1" type="ORF">V5799_015924</name>
</gene>
<dbReference type="EMBL" id="JARKHS020006351">
    <property type="protein sequence ID" value="KAK8782732.1"/>
    <property type="molecule type" value="Genomic_DNA"/>
</dbReference>
<proteinExistence type="predicted"/>
<dbReference type="AlphaFoldDB" id="A0AAQ4F7T9"/>
<protein>
    <submittedName>
        <fullName evidence="1">Uncharacterized protein</fullName>
    </submittedName>
</protein>
<keyword evidence="2" id="KW-1185">Reference proteome</keyword>
<organism evidence="1 2">
    <name type="scientific">Amblyomma americanum</name>
    <name type="common">Lone star tick</name>
    <dbReference type="NCBI Taxonomy" id="6943"/>
    <lineage>
        <taxon>Eukaryota</taxon>
        <taxon>Metazoa</taxon>
        <taxon>Ecdysozoa</taxon>
        <taxon>Arthropoda</taxon>
        <taxon>Chelicerata</taxon>
        <taxon>Arachnida</taxon>
        <taxon>Acari</taxon>
        <taxon>Parasitiformes</taxon>
        <taxon>Ixodida</taxon>
        <taxon>Ixodoidea</taxon>
        <taxon>Ixodidae</taxon>
        <taxon>Amblyomminae</taxon>
        <taxon>Amblyomma</taxon>
    </lineage>
</organism>
<sequence length="190" mass="21050">MTFLGVWLHTAKSAQRFVDEVSTMTHITTIILQTHIVKPHVPGDPCISAPISQTIATELHPSFEVAQQAVALLRAQGDKFRVLFSSTLGVMLFVGAQNSEEPTAPNQACEQSYMVDNDFTCSDNVSHAKELYNEGGMYVYSTYKSGSRRYFVTYETIDSLEKKVTLGLLCFSVNGAREMHVPVTRLGHLS</sequence>